<accession>A0A8H3AU83</accession>
<dbReference type="GO" id="GO:0005886">
    <property type="term" value="C:plasma membrane"/>
    <property type="evidence" value="ECO:0007669"/>
    <property type="project" value="TreeGrafter"/>
</dbReference>
<sequence length="448" mass="50124">MMDQRVLISKLDINKHHSVNKNPAPLSSFPAFLATTTMSVSSLNLTLGRIDCSDPTNFNMYVDTQDPTTCHVCLSTGAVVGLSFHAQTGLISLVALLILLFIIARNYIRNRRNPPPGQWRLFRGNVDILMLNLIVADILMSFGAISDIKWAYDRQVYCGSFCNAQGVIQTMGETAAALSTLAVAVYTFLAVNASRPPTYRPWLCLAAVVIIWLWCLLWPVVLLNKYDGPGPGGENDVEYAFTPTPWWCWINAKYLPERIIAEYLWLWIAGICSIGLYVPAYFIIRRQQNRLEVSEPNSRANADEESIAGTIDEGDEAVKLLWYPLAYTLCVLPLSIIRWAAFADHSLLSRSQLMPASMTFSSIFNLMGLINVLLIYWTRPAILLIGSDGTLPPTDPRYTSSKDNVAVGLNHLPTQRLSTGRRQDSDPMGWRRMRNGFDGANIRLAREE</sequence>
<dbReference type="Proteomes" id="UP000663841">
    <property type="component" value="Unassembled WGS sequence"/>
</dbReference>
<evidence type="ECO:0000256" key="1">
    <source>
        <dbReference type="ARBA" id="ARBA00004141"/>
    </source>
</evidence>
<dbReference type="PANTHER" id="PTHR23112">
    <property type="entry name" value="G PROTEIN-COUPLED RECEPTOR 157-RELATED"/>
    <property type="match status" value="1"/>
</dbReference>
<evidence type="ECO:0000256" key="2">
    <source>
        <dbReference type="ARBA" id="ARBA00022692"/>
    </source>
</evidence>
<feature type="transmembrane region" description="Helical" evidence="5">
    <location>
        <begin position="320"/>
        <end position="341"/>
    </location>
</feature>
<comment type="caution">
    <text evidence="6">The sequence shown here is derived from an EMBL/GenBank/DDBJ whole genome shotgun (WGS) entry which is preliminary data.</text>
</comment>
<evidence type="ECO:0000256" key="4">
    <source>
        <dbReference type="ARBA" id="ARBA00023136"/>
    </source>
</evidence>
<dbReference type="CDD" id="cd00637">
    <property type="entry name" value="7tm_classA_rhodopsin-like"/>
    <property type="match status" value="1"/>
</dbReference>
<dbReference type="AlphaFoldDB" id="A0A8H3AU83"/>
<comment type="subcellular location">
    <subcellularLocation>
        <location evidence="1">Membrane</location>
        <topology evidence="1">Multi-pass membrane protein</topology>
    </subcellularLocation>
</comment>
<dbReference type="EMBL" id="CAJMWW010000093">
    <property type="protein sequence ID" value="CAE6440335.1"/>
    <property type="molecule type" value="Genomic_DNA"/>
</dbReference>
<gene>
    <name evidence="6" type="ORF">RDB_LOCUS95282</name>
</gene>
<organism evidence="6 7">
    <name type="scientific">Rhizoctonia solani</name>
    <dbReference type="NCBI Taxonomy" id="456999"/>
    <lineage>
        <taxon>Eukaryota</taxon>
        <taxon>Fungi</taxon>
        <taxon>Dikarya</taxon>
        <taxon>Basidiomycota</taxon>
        <taxon>Agaricomycotina</taxon>
        <taxon>Agaricomycetes</taxon>
        <taxon>Cantharellales</taxon>
        <taxon>Ceratobasidiaceae</taxon>
        <taxon>Rhizoctonia</taxon>
    </lineage>
</organism>
<feature type="transmembrane region" description="Helical" evidence="5">
    <location>
        <begin position="89"/>
        <end position="108"/>
    </location>
</feature>
<evidence type="ECO:0000313" key="6">
    <source>
        <dbReference type="EMBL" id="CAE6440335.1"/>
    </source>
</evidence>
<feature type="transmembrane region" description="Helical" evidence="5">
    <location>
        <begin position="166"/>
        <end position="190"/>
    </location>
</feature>
<evidence type="ECO:0000256" key="3">
    <source>
        <dbReference type="ARBA" id="ARBA00022989"/>
    </source>
</evidence>
<dbReference type="GO" id="GO:0007189">
    <property type="term" value="P:adenylate cyclase-activating G protein-coupled receptor signaling pathway"/>
    <property type="evidence" value="ECO:0007669"/>
    <property type="project" value="TreeGrafter"/>
</dbReference>
<dbReference type="SUPFAM" id="SSF81321">
    <property type="entry name" value="Family A G protein-coupled receptor-like"/>
    <property type="match status" value="1"/>
</dbReference>
<feature type="transmembrane region" description="Helical" evidence="5">
    <location>
        <begin position="202"/>
        <end position="221"/>
    </location>
</feature>
<feature type="transmembrane region" description="Helical" evidence="5">
    <location>
        <begin position="128"/>
        <end position="146"/>
    </location>
</feature>
<keyword evidence="4 5" id="KW-0472">Membrane</keyword>
<feature type="transmembrane region" description="Helical" evidence="5">
    <location>
        <begin position="264"/>
        <end position="284"/>
    </location>
</feature>
<feature type="transmembrane region" description="Helical" evidence="5">
    <location>
        <begin position="353"/>
        <end position="377"/>
    </location>
</feature>
<keyword evidence="3 5" id="KW-1133">Transmembrane helix</keyword>
<evidence type="ECO:0000256" key="5">
    <source>
        <dbReference type="SAM" id="Phobius"/>
    </source>
</evidence>
<dbReference type="GO" id="GO:0004930">
    <property type="term" value="F:G protein-coupled receptor activity"/>
    <property type="evidence" value="ECO:0007669"/>
    <property type="project" value="TreeGrafter"/>
</dbReference>
<keyword evidence="2 5" id="KW-0812">Transmembrane</keyword>
<proteinExistence type="predicted"/>
<protein>
    <recommendedName>
        <fullName evidence="8">Glucose receptor Git3 N-terminal domain-containing protein</fullName>
    </recommendedName>
</protein>
<evidence type="ECO:0008006" key="8">
    <source>
        <dbReference type="Google" id="ProtNLM"/>
    </source>
</evidence>
<reference evidence="6" key="1">
    <citation type="submission" date="2021-01" db="EMBL/GenBank/DDBJ databases">
        <authorList>
            <person name="Kaushik A."/>
        </authorList>
    </citation>
    <scope>NUCLEOTIDE SEQUENCE</scope>
    <source>
        <strain evidence="6">AG3-T5</strain>
    </source>
</reference>
<dbReference type="PANTHER" id="PTHR23112:SF37">
    <property type="entry name" value="G PROTEIN-COUPLED RECEPTOR GPR1"/>
    <property type="match status" value="1"/>
</dbReference>
<evidence type="ECO:0000313" key="7">
    <source>
        <dbReference type="Proteomes" id="UP000663841"/>
    </source>
</evidence>
<dbReference type="Gene3D" id="1.20.1070.10">
    <property type="entry name" value="Rhodopsin 7-helix transmembrane proteins"/>
    <property type="match status" value="1"/>
</dbReference>
<name>A0A8H3AU83_9AGAM</name>